<dbReference type="InterPro" id="IPR000522">
    <property type="entry name" value="ABC_transptr_permease_BtuC"/>
</dbReference>
<evidence type="ECO:0000313" key="10">
    <source>
        <dbReference type="Proteomes" id="UP000705983"/>
    </source>
</evidence>
<feature type="transmembrane region" description="Helical" evidence="8">
    <location>
        <begin position="52"/>
        <end position="74"/>
    </location>
</feature>
<evidence type="ECO:0000256" key="7">
    <source>
        <dbReference type="ARBA" id="ARBA00023136"/>
    </source>
</evidence>
<dbReference type="PANTHER" id="PTHR30472">
    <property type="entry name" value="FERRIC ENTEROBACTIN TRANSPORT SYSTEM PERMEASE PROTEIN"/>
    <property type="match status" value="1"/>
</dbReference>
<organism evidence="9 10">
    <name type="scientific">Flaviflexus equikiangi</name>
    <dbReference type="NCBI Taxonomy" id="2758573"/>
    <lineage>
        <taxon>Bacteria</taxon>
        <taxon>Bacillati</taxon>
        <taxon>Actinomycetota</taxon>
        <taxon>Actinomycetes</taxon>
        <taxon>Actinomycetales</taxon>
        <taxon>Actinomycetaceae</taxon>
        <taxon>Flaviflexus</taxon>
    </lineage>
</organism>
<dbReference type="InterPro" id="IPR037294">
    <property type="entry name" value="ABC_BtuC-like"/>
</dbReference>
<dbReference type="Pfam" id="PF01032">
    <property type="entry name" value="FecCD"/>
    <property type="match status" value="1"/>
</dbReference>
<keyword evidence="4" id="KW-1003">Cell membrane</keyword>
<dbReference type="SUPFAM" id="SSF81345">
    <property type="entry name" value="ABC transporter involved in vitamin B12 uptake, BtuC"/>
    <property type="match status" value="1"/>
</dbReference>
<gene>
    <name evidence="9" type="ORF">JVW63_06985</name>
</gene>
<proteinExistence type="inferred from homology"/>
<evidence type="ECO:0000256" key="5">
    <source>
        <dbReference type="ARBA" id="ARBA00022692"/>
    </source>
</evidence>
<feature type="transmembrane region" description="Helical" evidence="8">
    <location>
        <begin position="344"/>
        <end position="364"/>
    </location>
</feature>
<feature type="transmembrane region" description="Helical" evidence="8">
    <location>
        <begin position="183"/>
        <end position="204"/>
    </location>
</feature>
<dbReference type="Gene3D" id="1.10.3470.10">
    <property type="entry name" value="ABC transporter involved in vitamin B12 uptake, BtuC"/>
    <property type="match status" value="1"/>
</dbReference>
<dbReference type="PANTHER" id="PTHR30472:SF19">
    <property type="entry name" value="PETROBACTIN IMPORT SYSTEM PERMEASE PROTEIN YCLO"/>
    <property type="match status" value="1"/>
</dbReference>
<comment type="similarity">
    <text evidence="2">Belongs to the binding-protein-dependent transport system permease family. FecCD subfamily.</text>
</comment>
<keyword evidence="7 8" id="KW-0472">Membrane</keyword>
<keyword evidence="6 8" id="KW-1133">Transmembrane helix</keyword>
<evidence type="ECO:0000256" key="6">
    <source>
        <dbReference type="ARBA" id="ARBA00022989"/>
    </source>
</evidence>
<evidence type="ECO:0000256" key="4">
    <source>
        <dbReference type="ARBA" id="ARBA00022475"/>
    </source>
</evidence>
<evidence type="ECO:0000256" key="1">
    <source>
        <dbReference type="ARBA" id="ARBA00004651"/>
    </source>
</evidence>
<dbReference type="Proteomes" id="UP000705983">
    <property type="component" value="Unassembled WGS sequence"/>
</dbReference>
<evidence type="ECO:0000256" key="8">
    <source>
        <dbReference type="SAM" id="Phobius"/>
    </source>
</evidence>
<dbReference type="EMBL" id="JAFFJS010000004">
    <property type="protein sequence ID" value="MBM9433438.1"/>
    <property type="molecule type" value="Genomic_DNA"/>
</dbReference>
<keyword evidence="3" id="KW-0813">Transport</keyword>
<comment type="subcellular location">
    <subcellularLocation>
        <location evidence="1">Cell membrane</location>
        <topology evidence="1">Multi-pass membrane protein</topology>
    </subcellularLocation>
</comment>
<feature type="transmembrane region" description="Helical" evidence="8">
    <location>
        <begin position="130"/>
        <end position="151"/>
    </location>
</feature>
<feature type="transmembrane region" description="Helical" evidence="8">
    <location>
        <begin position="94"/>
        <end position="118"/>
    </location>
</feature>
<name>A0ABS2TH58_9ACTO</name>
<keyword evidence="10" id="KW-1185">Reference proteome</keyword>
<evidence type="ECO:0000256" key="2">
    <source>
        <dbReference type="ARBA" id="ARBA00007935"/>
    </source>
</evidence>
<protein>
    <submittedName>
        <fullName evidence="9">Iron chelate uptake ABC transporter family permease subunit</fullName>
    </submittedName>
</protein>
<keyword evidence="5 8" id="KW-0812">Transmembrane</keyword>
<evidence type="ECO:0000256" key="3">
    <source>
        <dbReference type="ARBA" id="ARBA00022448"/>
    </source>
</evidence>
<sequence length="369" mass="39843">MAQGPLTSGETVIAEDAATIRTAVEPCTGNPRKCRRNGCSGPVINTKQKVRYIAIVSVLSVMAVAFAFGVLSYSNGMPFGSEGYWKIASMRAETLVVMVIVAACQAFATVSFQTVTANRIITPSIMGFESLYTVIQTSVVFFFGAAGVTLMVGTGQFILQVLLMIAFASVLYGWLLSGKFGNMHVMLLVGVVLGGGLGALSTFMQRLLDPNEFDVLTARLFGNLSNAETDYLPIVIPTVIVCCTILWLRARRLNVLALGKDVCSNLGMNHRRETMTVLLLVSVLMAMTTSLVGPMTFLGFLVATLAYSLTDTYDHRMIYPVAFLLGFVVLSGAYFILRNIFYAGGAVTVIIELVGGLVFLIVIMRKGRL</sequence>
<feature type="transmembrane region" description="Helical" evidence="8">
    <location>
        <begin position="277"/>
        <end position="305"/>
    </location>
</feature>
<feature type="transmembrane region" description="Helical" evidence="8">
    <location>
        <begin position="317"/>
        <end position="337"/>
    </location>
</feature>
<evidence type="ECO:0000313" key="9">
    <source>
        <dbReference type="EMBL" id="MBM9433438.1"/>
    </source>
</evidence>
<feature type="transmembrane region" description="Helical" evidence="8">
    <location>
        <begin position="157"/>
        <end position="176"/>
    </location>
</feature>
<reference evidence="10" key="1">
    <citation type="submission" date="2021-02" db="EMBL/GenBank/DDBJ databases">
        <title>Leucobacter sp. CX169.</title>
        <authorList>
            <person name="Cheng Y."/>
        </authorList>
    </citation>
    <scope>NUCLEOTIDE SEQUENCE [LARGE SCALE GENOMIC DNA]</scope>
    <source>
        <strain evidence="10">JY899</strain>
    </source>
</reference>
<comment type="caution">
    <text evidence="9">The sequence shown here is derived from an EMBL/GenBank/DDBJ whole genome shotgun (WGS) entry which is preliminary data.</text>
</comment>
<feature type="transmembrane region" description="Helical" evidence="8">
    <location>
        <begin position="231"/>
        <end position="250"/>
    </location>
</feature>
<accession>A0ABS2TH58</accession>